<feature type="domain" description="Extradiol ring-cleavage dioxygenase class III enzyme subunit B" evidence="2">
    <location>
        <begin position="8"/>
        <end position="269"/>
    </location>
</feature>
<proteinExistence type="predicted"/>
<sequence length="436" mass="48925">MAKIIGGIAASHTPTIGFAKDTKTIEDPAWAEVFKMFQPINDWLAKKQPDVLFFIYNDHITSFFLDHYSPFVLGVDDEYVTADEGGGARQHPPVSGHAELSRHIGKSLFADEFDISFYQKKPIDHGLFSPLSMMTDRGNTWSGAIVPLQVGVLQFPIPTAKRCFKLGKALRRAIESFPEDISVALVATGGLSHQVHGERCGFNNPQWDEQFLDALQHDPEALTQYTHAEYAELAGMEGAEIIMWLIMRGALSSQVACVHRQTHLPSMTNIATVIYENQPSPLADTSQQHRQFIERQLAGVDEIPGTHPFTLERAHKAYRINDFLHRLIEPNHRHRFISEPESLYQEFALTQAEQDLLQARDWIGLIHYGVIFFSLEKLAAVLGLSNLDVYAQMSGKTLAEFQQTRQVAINYSVSGSENQDTDSNSDNDLEKKSGED</sequence>
<dbReference type="NCBIfam" id="NF009902">
    <property type="entry name" value="PRK13365.1"/>
    <property type="match status" value="1"/>
</dbReference>
<evidence type="ECO:0000259" key="3">
    <source>
        <dbReference type="Pfam" id="PF07746"/>
    </source>
</evidence>
<dbReference type="GO" id="GO:0008198">
    <property type="term" value="F:ferrous iron binding"/>
    <property type="evidence" value="ECO:0007669"/>
    <property type="project" value="InterPro"/>
</dbReference>
<dbReference type="Pfam" id="PF02900">
    <property type="entry name" value="LigB"/>
    <property type="match status" value="1"/>
</dbReference>
<protein>
    <recommendedName>
        <fullName evidence="6">Gallate dioxygenase</fullName>
    </recommendedName>
</protein>
<dbReference type="Pfam" id="PF07746">
    <property type="entry name" value="LigA"/>
    <property type="match status" value="1"/>
</dbReference>
<dbReference type="GO" id="GO:0016702">
    <property type="term" value="F:oxidoreductase activity, acting on single donors with incorporation of molecular oxygen, incorporation of two atoms of oxygen"/>
    <property type="evidence" value="ECO:0007669"/>
    <property type="project" value="UniProtKB-ARBA"/>
</dbReference>
<accession>A0AAV3U3R0</accession>
<dbReference type="InterPro" id="IPR036622">
    <property type="entry name" value="LigA_sf"/>
</dbReference>
<evidence type="ECO:0000256" key="1">
    <source>
        <dbReference type="SAM" id="MobiDB-lite"/>
    </source>
</evidence>
<dbReference type="InterPro" id="IPR034940">
    <property type="entry name" value="Gallate_dioxygenase_C"/>
</dbReference>
<dbReference type="InterPro" id="IPR004183">
    <property type="entry name" value="Xdiol_dOase_suB"/>
</dbReference>
<dbReference type="AlphaFoldDB" id="A0AAV3U3R0"/>
<evidence type="ECO:0000313" key="4">
    <source>
        <dbReference type="EMBL" id="GAA4946018.1"/>
    </source>
</evidence>
<keyword evidence="5" id="KW-1185">Reference proteome</keyword>
<gene>
    <name evidence="4" type="ORF">GCM10025791_26620</name>
</gene>
<feature type="domain" description="Extradiol ring-cleavage dioxygenase LigAB LigA subunit" evidence="3">
    <location>
        <begin position="320"/>
        <end position="406"/>
    </location>
</feature>
<dbReference type="RefSeq" id="WP_345422954.1">
    <property type="nucleotide sequence ID" value="NZ_AP031496.1"/>
</dbReference>
<name>A0AAV3U3R0_9ALTE</name>
<dbReference type="SUPFAM" id="SSF48076">
    <property type="entry name" value="LigA subunit of an aromatic-ring-opening dioxygenase LigAB"/>
    <property type="match status" value="1"/>
</dbReference>
<organism evidence="4 5">
    <name type="scientific">Halioxenophilus aromaticivorans</name>
    <dbReference type="NCBI Taxonomy" id="1306992"/>
    <lineage>
        <taxon>Bacteria</taxon>
        <taxon>Pseudomonadati</taxon>
        <taxon>Pseudomonadota</taxon>
        <taxon>Gammaproteobacteria</taxon>
        <taxon>Alteromonadales</taxon>
        <taxon>Alteromonadaceae</taxon>
        <taxon>Halioxenophilus</taxon>
    </lineage>
</organism>
<dbReference type="CDD" id="cd07923">
    <property type="entry name" value="Gallate_dioxygenase_C"/>
    <property type="match status" value="1"/>
</dbReference>
<reference evidence="5" key="1">
    <citation type="journal article" date="2019" name="Int. J. Syst. Evol. Microbiol.">
        <title>The Global Catalogue of Microorganisms (GCM) 10K type strain sequencing project: providing services to taxonomists for standard genome sequencing and annotation.</title>
        <authorList>
            <consortium name="The Broad Institute Genomics Platform"/>
            <consortium name="The Broad Institute Genome Sequencing Center for Infectious Disease"/>
            <person name="Wu L."/>
            <person name="Ma J."/>
        </authorList>
    </citation>
    <scope>NUCLEOTIDE SEQUENCE [LARGE SCALE GENOMIC DNA]</scope>
    <source>
        <strain evidence="5">JCM 19134</strain>
    </source>
</reference>
<evidence type="ECO:0000259" key="2">
    <source>
        <dbReference type="Pfam" id="PF02900"/>
    </source>
</evidence>
<dbReference type="EMBL" id="BAABLX010000024">
    <property type="protein sequence ID" value="GAA4946018.1"/>
    <property type="molecule type" value="Genomic_DNA"/>
</dbReference>
<dbReference type="SUPFAM" id="SSF53213">
    <property type="entry name" value="LigB-like"/>
    <property type="match status" value="1"/>
</dbReference>
<evidence type="ECO:0000313" key="5">
    <source>
        <dbReference type="Proteomes" id="UP001409585"/>
    </source>
</evidence>
<dbReference type="Gene3D" id="3.40.830.10">
    <property type="entry name" value="LigB-like"/>
    <property type="match status" value="1"/>
</dbReference>
<dbReference type="InterPro" id="IPR011986">
    <property type="entry name" value="Xdiol_dOase_LigA"/>
</dbReference>
<dbReference type="Gene3D" id="1.10.700.10">
    <property type="entry name" value="Dioxygenase LigAB, LigA subunit"/>
    <property type="match status" value="1"/>
</dbReference>
<dbReference type="NCBIfam" id="NF009904">
    <property type="entry name" value="PRK13367.1"/>
    <property type="match status" value="1"/>
</dbReference>
<dbReference type="Proteomes" id="UP001409585">
    <property type="component" value="Unassembled WGS sequence"/>
</dbReference>
<comment type="caution">
    <text evidence="4">The sequence shown here is derived from an EMBL/GenBank/DDBJ whole genome shotgun (WGS) entry which is preliminary data.</text>
</comment>
<evidence type="ECO:0008006" key="6">
    <source>
        <dbReference type="Google" id="ProtNLM"/>
    </source>
</evidence>
<feature type="region of interest" description="Disordered" evidence="1">
    <location>
        <begin position="412"/>
        <end position="436"/>
    </location>
</feature>